<evidence type="ECO:0000259" key="2">
    <source>
        <dbReference type="PROSITE" id="PS50943"/>
    </source>
</evidence>
<gene>
    <name evidence="3" type="ORF">ENQ35_03430</name>
</gene>
<dbReference type="GO" id="GO:0003700">
    <property type="term" value="F:DNA-binding transcription factor activity"/>
    <property type="evidence" value="ECO:0007669"/>
    <property type="project" value="TreeGrafter"/>
</dbReference>
<sequence>MLRQSHRLSQEELAERTGLHPTYIAKIELGMRLPSLEVLSRLAAALDTSVASIVEAMEQPHGSSPQREAEILVQGLSPGQISLTRDFIELIRRYNIGEK</sequence>
<dbReference type="InterPro" id="IPR010982">
    <property type="entry name" value="Lambda_DNA-bd_dom_sf"/>
</dbReference>
<dbReference type="PANTHER" id="PTHR46797:SF1">
    <property type="entry name" value="METHYLPHOSPHONATE SYNTHASE"/>
    <property type="match status" value="1"/>
</dbReference>
<evidence type="ECO:0000256" key="1">
    <source>
        <dbReference type="ARBA" id="ARBA00023125"/>
    </source>
</evidence>
<accession>A0A7C1J502</accession>
<dbReference type="PROSITE" id="PS50943">
    <property type="entry name" value="HTH_CROC1"/>
    <property type="match status" value="1"/>
</dbReference>
<dbReference type="SMART" id="SM00530">
    <property type="entry name" value="HTH_XRE"/>
    <property type="match status" value="1"/>
</dbReference>
<dbReference type="GO" id="GO:0003677">
    <property type="term" value="F:DNA binding"/>
    <property type="evidence" value="ECO:0007669"/>
    <property type="project" value="UniProtKB-KW"/>
</dbReference>
<dbReference type="GO" id="GO:0005829">
    <property type="term" value="C:cytosol"/>
    <property type="evidence" value="ECO:0007669"/>
    <property type="project" value="TreeGrafter"/>
</dbReference>
<name>A0A7C1J502_9THEO</name>
<keyword evidence="1" id="KW-0238">DNA-binding</keyword>
<dbReference type="CDD" id="cd00093">
    <property type="entry name" value="HTH_XRE"/>
    <property type="match status" value="1"/>
</dbReference>
<dbReference type="EMBL" id="DSMV01000208">
    <property type="protein sequence ID" value="HDW51769.1"/>
    <property type="molecule type" value="Genomic_DNA"/>
</dbReference>
<dbReference type="InterPro" id="IPR001387">
    <property type="entry name" value="Cro/C1-type_HTH"/>
</dbReference>
<protein>
    <submittedName>
        <fullName evidence="3">XRE family transcriptional regulator</fullName>
    </submittedName>
</protein>
<dbReference type="AlphaFoldDB" id="A0A7C1J502"/>
<evidence type="ECO:0000313" key="3">
    <source>
        <dbReference type="EMBL" id="HDW51769.1"/>
    </source>
</evidence>
<reference evidence="3" key="1">
    <citation type="journal article" date="2020" name="mSystems">
        <title>Genome- and Community-Level Interaction Insights into Carbon Utilization and Element Cycling Functions of Hydrothermarchaeota in Hydrothermal Sediment.</title>
        <authorList>
            <person name="Zhou Z."/>
            <person name="Liu Y."/>
            <person name="Xu W."/>
            <person name="Pan J."/>
            <person name="Luo Z.H."/>
            <person name="Li M."/>
        </authorList>
    </citation>
    <scope>NUCLEOTIDE SEQUENCE [LARGE SCALE GENOMIC DNA]</scope>
    <source>
        <strain evidence="3">SpSt-301</strain>
    </source>
</reference>
<dbReference type="InterPro" id="IPR050807">
    <property type="entry name" value="TransReg_Diox_bact_type"/>
</dbReference>
<dbReference type="Gene3D" id="1.10.260.40">
    <property type="entry name" value="lambda repressor-like DNA-binding domains"/>
    <property type="match status" value="1"/>
</dbReference>
<dbReference type="PANTHER" id="PTHR46797">
    <property type="entry name" value="HTH-TYPE TRANSCRIPTIONAL REGULATOR"/>
    <property type="match status" value="1"/>
</dbReference>
<proteinExistence type="predicted"/>
<dbReference type="Pfam" id="PF01381">
    <property type="entry name" value="HTH_3"/>
    <property type="match status" value="1"/>
</dbReference>
<feature type="domain" description="HTH cro/C1-type" evidence="2">
    <location>
        <begin position="2"/>
        <end position="53"/>
    </location>
</feature>
<comment type="caution">
    <text evidence="3">The sequence shown here is derived from an EMBL/GenBank/DDBJ whole genome shotgun (WGS) entry which is preliminary data.</text>
</comment>
<organism evidence="3">
    <name type="scientific">Ammonifex degensii</name>
    <dbReference type="NCBI Taxonomy" id="42838"/>
    <lineage>
        <taxon>Bacteria</taxon>
        <taxon>Bacillati</taxon>
        <taxon>Bacillota</taxon>
        <taxon>Clostridia</taxon>
        <taxon>Thermoanaerobacterales</taxon>
        <taxon>Thermoanaerobacteraceae</taxon>
        <taxon>Ammonifex</taxon>
    </lineage>
</organism>
<dbReference type="SUPFAM" id="SSF47413">
    <property type="entry name" value="lambda repressor-like DNA-binding domains"/>
    <property type="match status" value="1"/>
</dbReference>